<accession>A0A250ILH0</accession>
<organism evidence="1 2">
    <name type="scientific">Melittangium boletus DSM 14713</name>
    <dbReference type="NCBI Taxonomy" id="1294270"/>
    <lineage>
        <taxon>Bacteria</taxon>
        <taxon>Pseudomonadati</taxon>
        <taxon>Myxococcota</taxon>
        <taxon>Myxococcia</taxon>
        <taxon>Myxococcales</taxon>
        <taxon>Cystobacterineae</taxon>
        <taxon>Archangiaceae</taxon>
        <taxon>Melittangium</taxon>
    </lineage>
</organism>
<keyword evidence="2" id="KW-1185">Reference proteome</keyword>
<proteinExistence type="predicted"/>
<name>A0A250ILH0_9BACT</name>
<sequence>MHSPLGTLAGVLMCPALYRTGGCRFRRTRLRRRGRWRDGSGHNRRRCLGSWRRNQGWRRRRGRIGRWGGWLKWRRTRMGRNGLGVLPHHGRDFTHYLSLRGHRIFIPSIEHTHSRAAAPVEVLAYHHVIQSRRRVLEDGDIQALLGARAPPEQIWIRIGPHHLADGGRRGECGSRLDGGDEELGRGFVWPLDRTLPSGRGHGTSREHHREQCERKYLVHFVFPAHIRLTPTRATIAEDHDCIGVRDRDCDCLVPAERRCQG</sequence>
<dbReference type="EMBL" id="CP022163">
    <property type="protein sequence ID" value="ATB32594.1"/>
    <property type="molecule type" value="Genomic_DNA"/>
</dbReference>
<evidence type="ECO:0000313" key="2">
    <source>
        <dbReference type="Proteomes" id="UP000217289"/>
    </source>
</evidence>
<dbReference type="AlphaFoldDB" id="A0A250ILH0"/>
<reference evidence="1 2" key="1">
    <citation type="submission" date="2017-06" db="EMBL/GenBank/DDBJ databases">
        <authorList>
            <person name="Kim H.J."/>
            <person name="Triplett B.A."/>
        </authorList>
    </citation>
    <scope>NUCLEOTIDE SEQUENCE [LARGE SCALE GENOMIC DNA]</scope>
    <source>
        <strain evidence="1 2">DSM 14713</strain>
    </source>
</reference>
<protein>
    <submittedName>
        <fullName evidence="1">Uncharacterized protein</fullName>
    </submittedName>
</protein>
<evidence type="ECO:0000313" key="1">
    <source>
        <dbReference type="EMBL" id="ATB32594.1"/>
    </source>
</evidence>
<gene>
    <name evidence="1" type="ORF">MEBOL_006082</name>
</gene>
<dbReference type="Proteomes" id="UP000217289">
    <property type="component" value="Chromosome"/>
</dbReference>
<dbReference type="KEGG" id="mbd:MEBOL_006082"/>